<dbReference type="RefSeq" id="WP_197965212.1">
    <property type="nucleotide sequence ID" value="NZ_JACEGD010000004.1"/>
</dbReference>
<evidence type="ECO:0000313" key="14">
    <source>
        <dbReference type="Proteomes" id="UP001194539"/>
    </source>
</evidence>
<dbReference type="PANTHER" id="PTHR33446:SF2">
    <property type="entry name" value="PROTEIN TONB"/>
    <property type="match status" value="1"/>
</dbReference>
<proteinExistence type="inferred from homology"/>
<evidence type="ECO:0000313" key="13">
    <source>
        <dbReference type="EMBL" id="MBH5385630.1"/>
    </source>
</evidence>
<evidence type="ECO:0000256" key="1">
    <source>
        <dbReference type="ARBA" id="ARBA00004383"/>
    </source>
</evidence>
<keyword evidence="3" id="KW-0813">Transport</keyword>
<evidence type="ECO:0000256" key="8">
    <source>
        <dbReference type="ARBA" id="ARBA00022989"/>
    </source>
</evidence>
<accession>A0ABS0NX87</accession>
<comment type="subcellular location">
    <subcellularLocation>
        <location evidence="1">Cell inner membrane</location>
        <topology evidence="1">Single-pass membrane protein</topology>
        <orientation evidence="1">Periplasmic side</orientation>
    </subcellularLocation>
</comment>
<dbReference type="InterPro" id="IPR006260">
    <property type="entry name" value="TonB/TolA_C"/>
</dbReference>
<evidence type="ECO:0000256" key="4">
    <source>
        <dbReference type="ARBA" id="ARBA00022475"/>
    </source>
</evidence>
<evidence type="ECO:0000256" key="6">
    <source>
        <dbReference type="ARBA" id="ARBA00022692"/>
    </source>
</evidence>
<feature type="region of interest" description="Disordered" evidence="10">
    <location>
        <begin position="251"/>
        <end position="272"/>
    </location>
</feature>
<protein>
    <submittedName>
        <fullName evidence="13">Energy transducer TonB</fullName>
    </submittedName>
</protein>
<dbReference type="NCBIfam" id="TIGR01352">
    <property type="entry name" value="tonB_Cterm"/>
    <property type="match status" value="1"/>
</dbReference>
<dbReference type="InterPro" id="IPR037682">
    <property type="entry name" value="TonB_C"/>
</dbReference>
<gene>
    <name evidence="13" type="ORF">H1B27_04960</name>
</gene>
<dbReference type="SUPFAM" id="SSF74653">
    <property type="entry name" value="TolA/TonB C-terminal domain"/>
    <property type="match status" value="1"/>
</dbReference>
<dbReference type="Proteomes" id="UP001194539">
    <property type="component" value="Unassembled WGS sequence"/>
</dbReference>
<keyword evidence="7" id="KW-0653">Protein transport</keyword>
<keyword evidence="9 11" id="KW-0472">Membrane</keyword>
<keyword evidence="8 11" id="KW-1133">Transmembrane helix</keyword>
<evidence type="ECO:0000256" key="5">
    <source>
        <dbReference type="ARBA" id="ARBA00022519"/>
    </source>
</evidence>
<dbReference type="Pfam" id="PF03544">
    <property type="entry name" value="TonB_C"/>
    <property type="match status" value="1"/>
</dbReference>
<feature type="region of interest" description="Disordered" evidence="10">
    <location>
        <begin position="85"/>
        <end position="182"/>
    </location>
</feature>
<evidence type="ECO:0000256" key="3">
    <source>
        <dbReference type="ARBA" id="ARBA00022448"/>
    </source>
</evidence>
<keyword evidence="6 11" id="KW-0812">Transmembrane</keyword>
<keyword evidence="5" id="KW-0997">Cell inner membrane</keyword>
<keyword evidence="14" id="KW-1185">Reference proteome</keyword>
<dbReference type="PROSITE" id="PS52015">
    <property type="entry name" value="TONB_CTD"/>
    <property type="match status" value="1"/>
</dbReference>
<name>A0ABS0NX87_9BRAD</name>
<dbReference type="InterPro" id="IPR051045">
    <property type="entry name" value="TonB-dependent_transducer"/>
</dbReference>
<evidence type="ECO:0000256" key="9">
    <source>
        <dbReference type="ARBA" id="ARBA00023136"/>
    </source>
</evidence>
<evidence type="ECO:0000256" key="2">
    <source>
        <dbReference type="ARBA" id="ARBA00006555"/>
    </source>
</evidence>
<feature type="transmembrane region" description="Helical" evidence="11">
    <location>
        <begin position="17"/>
        <end position="39"/>
    </location>
</feature>
<feature type="compositionally biased region" description="Basic and acidic residues" evidence="10">
    <location>
        <begin position="112"/>
        <end position="124"/>
    </location>
</feature>
<reference evidence="13 14" key="1">
    <citation type="submission" date="2020-07" db="EMBL/GenBank/DDBJ databases">
        <title>Bradyrhizobium diversity isolated from nodules of indigenous legumes of Western Australia.</title>
        <authorList>
            <person name="Klepa M.S."/>
        </authorList>
    </citation>
    <scope>NUCLEOTIDE SEQUENCE [LARGE SCALE GENOMIC DNA]</scope>
    <source>
        <strain evidence="13 14">CNPSo 4019</strain>
    </source>
</reference>
<dbReference type="PANTHER" id="PTHR33446">
    <property type="entry name" value="PROTEIN TONB-RELATED"/>
    <property type="match status" value="1"/>
</dbReference>
<evidence type="ECO:0000256" key="7">
    <source>
        <dbReference type="ARBA" id="ARBA00022927"/>
    </source>
</evidence>
<comment type="similarity">
    <text evidence="2">Belongs to the TonB family.</text>
</comment>
<evidence type="ECO:0000256" key="10">
    <source>
        <dbReference type="SAM" id="MobiDB-lite"/>
    </source>
</evidence>
<dbReference type="EMBL" id="JACEGD010000004">
    <property type="protein sequence ID" value="MBH5385630.1"/>
    <property type="molecule type" value="Genomic_DNA"/>
</dbReference>
<organism evidence="13 14">
    <name type="scientific">Bradyrhizobium diversitatis</name>
    <dbReference type="NCBI Taxonomy" id="2755406"/>
    <lineage>
        <taxon>Bacteria</taxon>
        <taxon>Pseudomonadati</taxon>
        <taxon>Pseudomonadota</taxon>
        <taxon>Alphaproteobacteria</taxon>
        <taxon>Hyphomicrobiales</taxon>
        <taxon>Nitrobacteraceae</taxon>
        <taxon>Bradyrhizobium</taxon>
    </lineage>
</organism>
<dbReference type="Gene3D" id="3.30.1150.10">
    <property type="match status" value="1"/>
</dbReference>
<feature type="domain" description="TonB C-terminal" evidence="12">
    <location>
        <begin position="184"/>
        <end position="272"/>
    </location>
</feature>
<evidence type="ECO:0000259" key="12">
    <source>
        <dbReference type="PROSITE" id="PS52015"/>
    </source>
</evidence>
<evidence type="ECO:0000256" key="11">
    <source>
        <dbReference type="SAM" id="Phobius"/>
    </source>
</evidence>
<feature type="compositionally biased region" description="Basic and acidic residues" evidence="10">
    <location>
        <begin position="89"/>
        <end position="99"/>
    </location>
</feature>
<sequence>MNRSGGFVTREVRLAEAALWAAGAVFTVAFHAGIAAWLLRSDLVVAAADAPPTAVMIELAEVPQAAMTEMNELTPALRSVEENVAQLEQKQEEAPKDPPPEPTVEPEPVEQVVREKPPHLEKVEVSLPAAAPKMEKPTQKPKPRKKHAATEAQAAIRAQAQAQQSSRTAAAQTASGASSLSPASWQSLLMGHLERHKRYPSGAQSRGEGGVAYVRFSIDERGNVLSASLARSAGSAELDREVIALVHRASPVPAPPAGARRSITAPVRFSTR</sequence>
<feature type="compositionally biased region" description="Low complexity" evidence="10">
    <location>
        <begin position="150"/>
        <end position="181"/>
    </location>
</feature>
<keyword evidence="4" id="KW-1003">Cell membrane</keyword>
<comment type="caution">
    <text evidence="13">The sequence shown here is derived from an EMBL/GenBank/DDBJ whole genome shotgun (WGS) entry which is preliminary data.</text>
</comment>